<reference evidence="3 4" key="1">
    <citation type="submission" date="2016-10" db="EMBL/GenBank/DDBJ databases">
        <authorList>
            <person name="de Groot N.N."/>
        </authorList>
    </citation>
    <scope>NUCLEOTIDE SEQUENCE [LARGE SCALE GENOMIC DNA]</scope>
    <source>
        <strain evidence="3 4">DSM 18979</strain>
    </source>
</reference>
<dbReference type="NCBIfam" id="TIGR03647">
    <property type="entry name" value="Na_symport_sm"/>
    <property type="match status" value="1"/>
</dbReference>
<dbReference type="RefSeq" id="WP_170834874.1">
    <property type="nucleotide sequence ID" value="NZ_FOHU01000030.1"/>
</dbReference>
<feature type="transmembrane region" description="Helical" evidence="1">
    <location>
        <begin position="60"/>
        <end position="78"/>
    </location>
</feature>
<evidence type="ECO:0000313" key="4">
    <source>
        <dbReference type="Proteomes" id="UP000199568"/>
    </source>
</evidence>
<protein>
    <submittedName>
        <fullName evidence="3">Putative solute:sodium symporter small subunit</fullName>
    </submittedName>
</protein>
<dbReference type="EMBL" id="FOHU01000030">
    <property type="protein sequence ID" value="SET76991.1"/>
    <property type="molecule type" value="Genomic_DNA"/>
</dbReference>
<keyword evidence="1" id="KW-0812">Transmembrane</keyword>
<feature type="transmembrane region" description="Helical" evidence="1">
    <location>
        <begin position="21"/>
        <end position="54"/>
    </location>
</feature>
<evidence type="ECO:0000259" key="2">
    <source>
        <dbReference type="Pfam" id="PF13937"/>
    </source>
</evidence>
<evidence type="ECO:0000256" key="1">
    <source>
        <dbReference type="SAM" id="Phobius"/>
    </source>
</evidence>
<proteinExistence type="predicted"/>
<dbReference type="InterPro" id="IPR019886">
    <property type="entry name" value="Na_symporter_ssu"/>
</dbReference>
<organism evidence="3 4">
    <name type="scientific">Natronincola peptidivorans</name>
    <dbReference type="NCBI Taxonomy" id="426128"/>
    <lineage>
        <taxon>Bacteria</taxon>
        <taxon>Bacillati</taxon>
        <taxon>Bacillota</taxon>
        <taxon>Clostridia</taxon>
        <taxon>Peptostreptococcales</taxon>
        <taxon>Natronincolaceae</taxon>
        <taxon>Natronincola</taxon>
    </lineage>
</organism>
<feature type="domain" description="Sodium symporter small subunit" evidence="2">
    <location>
        <begin position="8"/>
        <end position="82"/>
    </location>
</feature>
<dbReference type="Proteomes" id="UP000199568">
    <property type="component" value="Unassembled WGS sequence"/>
</dbReference>
<dbReference type="STRING" id="426128.SAMN05660297_03444"/>
<keyword evidence="4" id="KW-1185">Reference proteome</keyword>
<gene>
    <name evidence="3" type="ORF">SAMN05660297_03444</name>
</gene>
<keyword evidence="1" id="KW-0472">Membrane</keyword>
<accession>A0A1I0H0F2</accession>
<keyword evidence="1" id="KW-1133">Transmembrane helix</keyword>
<sequence length="94" mass="10350">MENQKKAQQSYWNKNLKIISSLLAIWASVSYVAVILLGDVLSGVSFFGVTLSFWLAHQGAILVFVGIIIVYVLCMDLLDKDVSIKRTESTKGGV</sequence>
<evidence type="ECO:0000313" key="3">
    <source>
        <dbReference type="EMBL" id="SET76991.1"/>
    </source>
</evidence>
<name>A0A1I0H0F2_9FIRM</name>
<dbReference type="Pfam" id="PF13937">
    <property type="entry name" value="DUF4212"/>
    <property type="match status" value="1"/>
</dbReference>
<dbReference type="AlphaFoldDB" id="A0A1I0H0F2"/>